<dbReference type="GeneID" id="14494665"/>
<evidence type="ECO:0000313" key="6">
    <source>
        <dbReference type="EMBL" id="CCH59054.1"/>
    </source>
</evidence>
<evidence type="ECO:0000256" key="1">
    <source>
        <dbReference type="ARBA" id="ARBA00004123"/>
    </source>
</evidence>
<dbReference type="SUPFAM" id="SSF140102">
    <property type="entry name" value="ISY1 domain-like"/>
    <property type="match status" value="1"/>
</dbReference>
<dbReference type="HOGENOM" id="CLU_2098479_0_0_1"/>
<dbReference type="InterPro" id="IPR037200">
    <property type="entry name" value="Isy1_sf"/>
</dbReference>
<dbReference type="Gene3D" id="1.10.287.660">
    <property type="entry name" value="Helix hairpin bin"/>
    <property type="match status" value="1"/>
</dbReference>
<dbReference type="InterPro" id="IPR009360">
    <property type="entry name" value="Isy1"/>
</dbReference>
<dbReference type="InParanoid" id="I2GY52"/>
<dbReference type="OMA" id="ITEAEMW"/>
<evidence type="ECO:0000313" key="7">
    <source>
        <dbReference type="Proteomes" id="UP000002866"/>
    </source>
</evidence>
<evidence type="ECO:0000256" key="3">
    <source>
        <dbReference type="ARBA" id="ARBA00019194"/>
    </source>
</evidence>
<dbReference type="GO" id="GO:0000350">
    <property type="term" value="P:generation of catalytic spliceosome for second transesterification step"/>
    <property type="evidence" value="ECO:0007669"/>
    <property type="project" value="InterPro"/>
</dbReference>
<reference evidence="6 7" key="1">
    <citation type="journal article" date="2011" name="Proc. Natl. Acad. Sci. U.S.A.">
        <title>Evolutionary erosion of yeast sex chromosomes by mating-type switching accidents.</title>
        <authorList>
            <person name="Gordon J.L."/>
            <person name="Armisen D."/>
            <person name="Proux-Wera E."/>
            <person name="Oheigeartaigh S.S."/>
            <person name="Byrne K.P."/>
            <person name="Wolfe K.H."/>
        </authorList>
    </citation>
    <scope>NUCLEOTIDE SEQUENCE [LARGE SCALE GENOMIC DNA]</scope>
    <source>
        <strain evidence="7">ATCC 34711 / CBS 6284 / DSM 70876 / NBRC 10599 / NRRL Y-10934 / UCD 77-7</strain>
    </source>
</reference>
<protein>
    <recommendedName>
        <fullName evidence="3">Pre-mRNA-splicing factor ISY1</fullName>
    </recommendedName>
</protein>
<dbReference type="GO" id="GO:0005634">
    <property type="term" value="C:nucleus"/>
    <property type="evidence" value="ECO:0007669"/>
    <property type="project" value="UniProtKB-SubCell"/>
</dbReference>
<dbReference type="KEGG" id="tbl:TBLA_0B02120"/>
<keyword evidence="5" id="KW-0539">Nucleus</keyword>
<evidence type="ECO:0000256" key="5">
    <source>
        <dbReference type="ARBA" id="ARBA00023242"/>
    </source>
</evidence>
<dbReference type="AlphaFoldDB" id="I2GY52"/>
<dbReference type="PANTHER" id="PTHR13021">
    <property type="entry name" value="PRE-MRNA-SPLICING FACTOR ISY1"/>
    <property type="match status" value="1"/>
</dbReference>
<dbReference type="EMBL" id="HE806317">
    <property type="protein sequence ID" value="CCH59054.1"/>
    <property type="molecule type" value="Genomic_DNA"/>
</dbReference>
<dbReference type="OrthoDB" id="1739576at2759"/>
<accession>I2GY52</accession>
<evidence type="ECO:0000256" key="4">
    <source>
        <dbReference type="ARBA" id="ARBA00023187"/>
    </source>
</evidence>
<keyword evidence="7" id="KW-1185">Reference proteome</keyword>
<dbReference type="Pfam" id="PF06246">
    <property type="entry name" value="Isy1"/>
    <property type="match status" value="1"/>
</dbReference>
<proteinExistence type="inferred from homology"/>
<comment type="subcellular location">
    <subcellularLocation>
        <location evidence="1">Nucleus</location>
    </subcellularLocation>
</comment>
<dbReference type="RefSeq" id="XP_004178573.1">
    <property type="nucleotide sequence ID" value="XM_004178525.1"/>
</dbReference>
<evidence type="ECO:0000256" key="2">
    <source>
        <dbReference type="ARBA" id="ARBA00007002"/>
    </source>
</evidence>
<dbReference type="InterPro" id="IPR029012">
    <property type="entry name" value="Helix_hairpin_bin_sf"/>
</dbReference>
<keyword evidence="4" id="KW-0508">mRNA splicing</keyword>
<gene>
    <name evidence="6" type="primary">TBLA0B02120</name>
    <name evidence="6" type="ORF">TBLA_0B02120</name>
</gene>
<dbReference type="Proteomes" id="UP000002866">
    <property type="component" value="Chromosome 2"/>
</dbReference>
<name>I2GY52_HENB6</name>
<dbReference type="STRING" id="1071380.I2GY52"/>
<dbReference type="eggNOG" id="KOG3068">
    <property type="taxonomic scope" value="Eukaryota"/>
</dbReference>
<comment type="similarity">
    <text evidence="2">Belongs to the ISY1 family.</text>
</comment>
<organism evidence="6 7">
    <name type="scientific">Henningerozyma blattae (strain ATCC 34711 / CBS 6284 / DSM 70876 / NBRC 10599 / NRRL Y-10934 / UCD 77-7)</name>
    <name type="common">Yeast</name>
    <name type="synonym">Tetrapisispora blattae</name>
    <dbReference type="NCBI Taxonomy" id="1071380"/>
    <lineage>
        <taxon>Eukaryota</taxon>
        <taxon>Fungi</taxon>
        <taxon>Dikarya</taxon>
        <taxon>Ascomycota</taxon>
        <taxon>Saccharomycotina</taxon>
        <taxon>Saccharomycetes</taxon>
        <taxon>Saccharomycetales</taxon>
        <taxon>Saccharomycetaceae</taxon>
        <taxon>Henningerozyma</taxon>
    </lineage>
</organism>
<sequence>MSRNIDKANSILATYQEQQAEKNTGYKDYSRFKRPKNVNKINSIEESNQWKNQVVREIKQKIDRMYDLTLNDTQLLEINDEINELIIELNKWNYHITNHLLKKKSNQKKIWFHHFY</sequence>
<keyword evidence="4" id="KW-0507">mRNA processing</keyword>